<name>A0A410G6U0_9FLAO</name>
<evidence type="ECO:0008006" key="3">
    <source>
        <dbReference type="Google" id="ProtNLM"/>
    </source>
</evidence>
<protein>
    <recommendedName>
        <fullName evidence="3">Exo-alpha-sialidase</fullName>
    </recommendedName>
</protein>
<dbReference type="SUPFAM" id="SSF50939">
    <property type="entry name" value="Sialidases"/>
    <property type="match status" value="1"/>
</dbReference>
<dbReference type="RefSeq" id="WP_128251259.1">
    <property type="nucleotide sequence ID" value="NZ_CP034951.1"/>
</dbReference>
<dbReference type="Proteomes" id="UP000285517">
    <property type="component" value="Chromosome"/>
</dbReference>
<organism evidence="1 2">
    <name type="scientific">Aequorivita ciconiae</name>
    <dbReference type="NCBI Taxonomy" id="2494375"/>
    <lineage>
        <taxon>Bacteria</taxon>
        <taxon>Pseudomonadati</taxon>
        <taxon>Bacteroidota</taxon>
        <taxon>Flavobacteriia</taxon>
        <taxon>Flavobacteriales</taxon>
        <taxon>Flavobacteriaceae</taxon>
        <taxon>Aequorivita</taxon>
    </lineage>
</organism>
<evidence type="ECO:0000313" key="1">
    <source>
        <dbReference type="EMBL" id="QAA82895.1"/>
    </source>
</evidence>
<reference evidence="1 2" key="1">
    <citation type="submission" date="2019-01" db="EMBL/GenBank/DDBJ databases">
        <title>Complete genome sequencing of Aequorivita sp. H23M31.</title>
        <authorList>
            <person name="Bae J.-W."/>
        </authorList>
    </citation>
    <scope>NUCLEOTIDE SEQUENCE [LARGE SCALE GENOMIC DNA]</scope>
    <source>
        <strain evidence="1 2">H23M31</strain>
    </source>
</reference>
<sequence length="418" mass="45888">MKLVTFTISLFLLFFILVSCKNETKNGKLEETKTETPTKIVSSLLNPTSGNSSYPRLFATESRLLMSWVQEDSISRLYYSILENGEWTKPYEVNSGNDWFISWADFPTIAENNGNILVNYLQNPVDAKDDYNIKINVYSAKTQTWKKDILLHNDGTASEHGFMSVVPLHESSFYVIWLDGRNTIAKGAGHGTSAGPAMSLRGRVVNADGTMKPSVELDNRVCDCCQTAVTPINGAPLLVYRDRSDNEIRDISRIRLSDDSFSKPLTVFNDNWKISGCPVSGPAIASFKNKAAVAWFTAVNNIPKVQLAFSSDGGETFGIPIQINNHETNGGVDVVMDSENSAMVSWIEIVGDEAMIQIMRVSADGSKGFPVTISKSSLRSSNGNPQLEKVGDSLYAAWTQTEGTKSSVMTASVSIKDL</sequence>
<dbReference type="EMBL" id="CP034951">
    <property type="protein sequence ID" value="QAA82895.1"/>
    <property type="molecule type" value="Genomic_DNA"/>
</dbReference>
<proteinExistence type="predicted"/>
<dbReference type="AlphaFoldDB" id="A0A410G6U0"/>
<keyword evidence="2" id="KW-1185">Reference proteome</keyword>
<gene>
    <name evidence="1" type="ORF">EI546_14720</name>
</gene>
<dbReference type="InterPro" id="IPR036278">
    <property type="entry name" value="Sialidase_sf"/>
</dbReference>
<dbReference type="OrthoDB" id="9764969at2"/>
<accession>A0A410G6U0</accession>
<evidence type="ECO:0000313" key="2">
    <source>
        <dbReference type="Proteomes" id="UP000285517"/>
    </source>
</evidence>
<dbReference type="PROSITE" id="PS51257">
    <property type="entry name" value="PROKAR_LIPOPROTEIN"/>
    <property type="match status" value="1"/>
</dbReference>
<dbReference type="KEGG" id="aev:EI546_14720"/>